<dbReference type="Proteomes" id="UP000789901">
    <property type="component" value="Unassembled WGS sequence"/>
</dbReference>
<sequence length="110" mass="12427">MLKNMPGVNDIASMDITRGHLLDLLDYDTFCAIYHLMGDIYSNSNYKTPLPPTIIAIIKDNIFEKEDLIDFGMKNQNIQDVQTNPFKSPDSRDSLANIKDCNSNEISPES</sequence>
<gene>
    <name evidence="2" type="ORF">GMARGA_LOCUS20060</name>
</gene>
<proteinExistence type="predicted"/>
<dbReference type="EMBL" id="CAJVQB010017265">
    <property type="protein sequence ID" value="CAG8783474.1"/>
    <property type="molecule type" value="Genomic_DNA"/>
</dbReference>
<evidence type="ECO:0000256" key="1">
    <source>
        <dbReference type="SAM" id="MobiDB-lite"/>
    </source>
</evidence>
<name>A0ABN7VN26_GIGMA</name>
<protein>
    <submittedName>
        <fullName evidence="2">4972_t:CDS:1</fullName>
    </submittedName>
</protein>
<organism evidence="2 3">
    <name type="scientific">Gigaspora margarita</name>
    <dbReference type="NCBI Taxonomy" id="4874"/>
    <lineage>
        <taxon>Eukaryota</taxon>
        <taxon>Fungi</taxon>
        <taxon>Fungi incertae sedis</taxon>
        <taxon>Mucoromycota</taxon>
        <taxon>Glomeromycotina</taxon>
        <taxon>Glomeromycetes</taxon>
        <taxon>Diversisporales</taxon>
        <taxon>Gigasporaceae</taxon>
        <taxon>Gigaspora</taxon>
    </lineage>
</organism>
<comment type="caution">
    <text evidence="2">The sequence shown here is derived from an EMBL/GenBank/DDBJ whole genome shotgun (WGS) entry which is preliminary data.</text>
</comment>
<keyword evidence="3" id="KW-1185">Reference proteome</keyword>
<feature type="region of interest" description="Disordered" evidence="1">
    <location>
        <begin position="81"/>
        <end position="110"/>
    </location>
</feature>
<accession>A0ABN7VN26</accession>
<evidence type="ECO:0000313" key="2">
    <source>
        <dbReference type="EMBL" id="CAG8783474.1"/>
    </source>
</evidence>
<reference evidence="2 3" key="1">
    <citation type="submission" date="2021-06" db="EMBL/GenBank/DDBJ databases">
        <authorList>
            <person name="Kallberg Y."/>
            <person name="Tangrot J."/>
            <person name="Rosling A."/>
        </authorList>
    </citation>
    <scope>NUCLEOTIDE SEQUENCE [LARGE SCALE GENOMIC DNA]</scope>
    <source>
        <strain evidence="2 3">120-4 pot B 10/14</strain>
    </source>
</reference>
<feature type="compositionally biased region" description="Polar residues" evidence="1">
    <location>
        <begin position="100"/>
        <end position="110"/>
    </location>
</feature>
<evidence type="ECO:0000313" key="3">
    <source>
        <dbReference type="Proteomes" id="UP000789901"/>
    </source>
</evidence>